<comment type="similarity">
    <text evidence="1">Belongs to the LysR transcriptional regulatory family.</text>
</comment>
<dbReference type="SUPFAM" id="SSF46785">
    <property type="entry name" value="Winged helix' DNA-binding domain"/>
    <property type="match status" value="1"/>
</dbReference>
<dbReference type="Gene3D" id="3.40.190.290">
    <property type="match status" value="1"/>
</dbReference>
<evidence type="ECO:0000256" key="3">
    <source>
        <dbReference type="ARBA" id="ARBA00023125"/>
    </source>
</evidence>
<dbReference type="InterPro" id="IPR005119">
    <property type="entry name" value="LysR_subst-bd"/>
</dbReference>
<organism evidence="6 7">
    <name type="scientific">Streptococcus troglodytae</name>
    <dbReference type="NCBI Taxonomy" id="1111760"/>
    <lineage>
        <taxon>Bacteria</taxon>
        <taxon>Bacillati</taxon>
        <taxon>Bacillota</taxon>
        <taxon>Bacilli</taxon>
        <taxon>Lactobacillales</taxon>
        <taxon>Streptococcaceae</taxon>
        <taxon>Streptococcus</taxon>
    </lineage>
</organism>
<keyword evidence="4" id="KW-0804">Transcription</keyword>
<gene>
    <name evidence="6" type="primary">mleR</name>
    <name evidence="6" type="ORF">SRT_01360</name>
</gene>
<accession>A0A1L7LGR6</accession>
<evidence type="ECO:0000313" key="6">
    <source>
        <dbReference type="EMBL" id="BAQ23397.1"/>
    </source>
</evidence>
<evidence type="ECO:0000256" key="1">
    <source>
        <dbReference type="ARBA" id="ARBA00009437"/>
    </source>
</evidence>
<keyword evidence="7" id="KW-1185">Reference proteome</keyword>
<dbReference type="Proteomes" id="UP000217758">
    <property type="component" value="Chromosome"/>
</dbReference>
<dbReference type="InterPro" id="IPR036388">
    <property type="entry name" value="WH-like_DNA-bd_sf"/>
</dbReference>
<sequence length="297" mass="34457">MNIKDLKYFYHLSQLQSFTKVAEKFQISQPSVSYSVKRLEEQFNCDLIVKDPSHRTFALTQQGNILKRHLERILPEISSAQKEMNRSLAHYSTLGCPPIIINYLLSLLKETNQDLAFLKRIRSIRGGSVELLEQLLQGELDLSLIGTIEPFYHDELVIKKILHRKLYLIVSKDHLLAKRKKALAFSDVLKENFILLDEHNVHLKAFDYLNQTYQNQAQIFFKSDDVTLIKQMVSHNMGVSLLTDISLTKQDHHLVKIPFKENNKLGFYVNYAYLKSSTLTPEIKHLVDLLDKIAQSF</sequence>
<reference evidence="6 7" key="1">
    <citation type="journal article" date="2016" name="Microbiol. Immunol.">
        <title>Complete genome sequence of Streptococcus troglodytae TKU31 isolated from the oral cavity of a chimpanzee (Pan troglodytes).</title>
        <authorList>
            <person name="Okamoto M."/>
            <person name="Naito M."/>
            <person name="Miyanohara M."/>
            <person name="Imai S."/>
            <person name="Nomura Y."/>
            <person name="Saito W."/>
            <person name="Momoi Y."/>
            <person name="Takada K."/>
            <person name="Miyabe-Nishiwaki T."/>
            <person name="Tomonaga M."/>
            <person name="Hanada N."/>
        </authorList>
    </citation>
    <scope>NUCLEOTIDE SEQUENCE [LARGE SCALE GENOMIC DNA]</scope>
    <source>
        <strain evidence="7">TKU 31</strain>
    </source>
</reference>
<dbReference type="PANTHER" id="PTHR30126">
    <property type="entry name" value="HTH-TYPE TRANSCRIPTIONAL REGULATOR"/>
    <property type="match status" value="1"/>
</dbReference>
<dbReference type="GO" id="GO:0000976">
    <property type="term" value="F:transcription cis-regulatory region binding"/>
    <property type="evidence" value="ECO:0007669"/>
    <property type="project" value="TreeGrafter"/>
</dbReference>
<dbReference type="PANTHER" id="PTHR30126:SF40">
    <property type="entry name" value="HTH-TYPE TRANSCRIPTIONAL REGULATOR GLTR"/>
    <property type="match status" value="1"/>
</dbReference>
<dbReference type="AlphaFoldDB" id="A0A1L7LGR6"/>
<dbReference type="Pfam" id="PF00126">
    <property type="entry name" value="HTH_1"/>
    <property type="match status" value="1"/>
</dbReference>
<dbReference type="InterPro" id="IPR000847">
    <property type="entry name" value="LysR_HTH_N"/>
</dbReference>
<dbReference type="RefSeq" id="WP_128832711.1">
    <property type="nucleotide sequence ID" value="NZ_AP014612.1"/>
</dbReference>
<feature type="domain" description="HTH lysR-type" evidence="5">
    <location>
        <begin position="1"/>
        <end position="58"/>
    </location>
</feature>
<dbReference type="PROSITE" id="PS50931">
    <property type="entry name" value="HTH_LYSR"/>
    <property type="match status" value="1"/>
</dbReference>
<dbReference type="SUPFAM" id="SSF53850">
    <property type="entry name" value="Periplasmic binding protein-like II"/>
    <property type="match status" value="1"/>
</dbReference>
<keyword evidence="2" id="KW-0805">Transcription regulation</keyword>
<keyword evidence="3" id="KW-0238">DNA-binding</keyword>
<dbReference type="GO" id="GO:0003700">
    <property type="term" value="F:DNA-binding transcription factor activity"/>
    <property type="evidence" value="ECO:0007669"/>
    <property type="project" value="InterPro"/>
</dbReference>
<dbReference type="Gene3D" id="1.10.10.10">
    <property type="entry name" value="Winged helix-like DNA-binding domain superfamily/Winged helix DNA-binding domain"/>
    <property type="match status" value="1"/>
</dbReference>
<proteinExistence type="inferred from homology"/>
<dbReference type="PRINTS" id="PR00039">
    <property type="entry name" value="HTHLYSR"/>
</dbReference>
<name>A0A1L7LGR6_9STRE</name>
<dbReference type="EMBL" id="AP014612">
    <property type="protein sequence ID" value="BAQ23397.1"/>
    <property type="molecule type" value="Genomic_DNA"/>
</dbReference>
<protein>
    <submittedName>
        <fullName evidence="6">Transcriptional regulator</fullName>
    </submittedName>
</protein>
<dbReference type="InterPro" id="IPR036390">
    <property type="entry name" value="WH_DNA-bd_sf"/>
</dbReference>
<dbReference type="KEGG" id="strg:SRT_01360"/>
<evidence type="ECO:0000313" key="7">
    <source>
        <dbReference type="Proteomes" id="UP000217758"/>
    </source>
</evidence>
<evidence type="ECO:0000256" key="4">
    <source>
        <dbReference type="ARBA" id="ARBA00023163"/>
    </source>
</evidence>
<evidence type="ECO:0000256" key="2">
    <source>
        <dbReference type="ARBA" id="ARBA00023015"/>
    </source>
</evidence>
<evidence type="ECO:0000259" key="5">
    <source>
        <dbReference type="PROSITE" id="PS50931"/>
    </source>
</evidence>
<dbReference type="Pfam" id="PF03466">
    <property type="entry name" value="LysR_substrate"/>
    <property type="match status" value="1"/>
</dbReference>